<dbReference type="Gene3D" id="3.30.70.270">
    <property type="match status" value="1"/>
</dbReference>
<dbReference type="OrthoDB" id="9805474at2"/>
<feature type="transmembrane region" description="Helical" evidence="4">
    <location>
        <begin position="119"/>
        <end position="137"/>
    </location>
</feature>
<keyword evidence="4" id="KW-0472">Membrane</keyword>
<dbReference type="CDD" id="cd01949">
    <property type="entry name" value="GGDEF"/>
    <property type="match status" value="1"/>
</dbReference>
<dbReference type="InterPro" id="IPR050469">
    <property type="entry name" value="Diguanylate_Cyclase"/>
</dbReference>
<keyword evidence="7" id="KW-1185">Reference proteome</keyword>
<gene>
    <name evidence="6" type="ORF">E4680_04960</name>
</gene>
<dbReference type="GO" id="GO:0005886">
    <property type="term" value="C:plasma membrane"/>
    <property type="evidence" value="ECO:0007669"/>
    <property type="project" value="TreeGrafter"/>
</dbReference>
<dbReference type="EC" id="2.7.7.65" evidence="2"/>
<dbReference type="Proteomes" id="UP000297890">
    <property type="component" value="Unassembled WGS sequence"/>
</dbReference>
<accession>A0A4Z0FBB4</accession>
<feature type="transmembrane region" description="Helical" evidence="4">
    <location>
        <begin position="149"/>
        <end position="168"/>
    </location>
</feature>
<evidence type="ECO:0000256" key="4">
    <source>
        <dbReference type="SAM" id="Phobius"/>
    </source>
</evidence>
<dbReference type="NCBIfam" id="TIGR00254">
    <property type="entry name" value="GGDEF"/>
    <property type="match status" value="1"/>
</dbReference>
<dbReference type="GO" id="GO:1902201">
    <property type="term" value="P:negative regulation of bacterial-type flagellum-dependent cell motility"/>
    <property type="evidence" value="ECO:0007669"/>
    <property type="project" value="TreeGrafter"/>
</dbReference>
<dbReference type="FunFam" id="3.30.70.270:FF:000001">
    <property type="entry name" value="Diguanylate cyclase domain protein"/>
    <property type="match status" value="1"/>
</dbReference>
<evidence type="ECO:0000313" key="6">
    <source>
        <dbReference type="EMBL" id="TFZ82996.1"/>
    </source>
</evidence>
<comment type="cofactor">
    <cofactor evidence="1">
        <name>Mg(2+)</name>
        <dbReference type="ChEBI" id="CHEBI:18420"/>
    </cofactor>
</comment>
<comment type="caution">
    <text evidence="6">The sequence shown here is derived from an EMBL/GenBank/DDBJ whole genome shotgun (WGS) entry which is preliminary data.</text>
</comment>
<dbReference type="InterPro" id="IPR000160">
    <property type="entry name" value="GGDEF_dom"/>
</dbReference>
<dbReference type="GO" id="GO:0052621">
    <property type="term" value="F:diguanylate cyclase activity"/>
    <property type="evidence" value="ECO:0007669"/>
    <property type="project" value="UniProtKB-EC"/>
</dbReference>
<evidence type="ECO:0000313" key="7">
    <source>
        <dbReference type="Proteomes" id="UP000297890"/>
    </source>
</evidence>
<dbReference type="PROSITE" id="PS50887">
    <property type="entry name" value="GGDEF"/>
    <property type="match status" value="1"/>
</dbReference>
<dbReference type="SUPFAM" id="SSF55073">
    <property type="entry name" value="Nucleotide cyclase"/>
    <property type="match status" value="1"/>
</dbReference>
<feature type="transmembrane region" description="Helical" evidence="4">
    <location>
        <begin position="88"/>
        <end position="107"/>
    </location>
</feature>
<dbReference type="InterPro" id="IPR043128">
    <property type="entry name" value="Rev_trsase/Diguanyl_cyclase"/>
</dbReference>
<evidence type="ECO:0000256" key="1">
    <source>
        <dbReference type="ARBA" id="ARBA00001946"/>
    </source>
</evidence>
<sequence length="480" mass="52902">MPWLVFQPGFFYALFREKEALKFSVGRPIFESRIAGLSAFSGMEATMPLCPIADRFVRLTGGPLSFGSLAPVVSPASLERKLHLGRRVTRASALFWLLLGLLAVLAIDLGLTRLGLWDIMPLIGLGVLLALSMQTFFKPRLMSRQPVLLPLITPVAIGLQFLVLMQLIRIDEYGYLSAFGSLLGLVTLQCYLGIQYGGRISFLVGVALTLVLHSLYLVGRTESSLFQPEEEFLCVGSALAICSVMAMANSFQRGRRDGLAHLYKQQAEQTRLIRRQRQALDLRSRALLEANENLRQVSLSDGLTGVANRRCFDESLHREWFRHTRGTARSGQQRVSDSAERPGLGLLLVDIDAFKAYNDRYGHMAGDDCLCRVAGAIRRATLRLGDLAARYGGEEFAVLLPETTLEGTENVALRVMANIEELNIPHEDSPVASIVTVSIGIAHLGEAPHLEVAAFLGMADQALYQAKNQGRNRIIVRLPA</sequence>
<reference evidence="6 7" key="1">
    <citation type="journal article" date="2019" name="ISME J.">
        <title>Candidatus Macondimonas diazotrophica, a novel gammaproteobacterial genus dominating crude-oil-contaminated coastal sediments.</title>
        <authorList>
            <person name="Karthikeyan S."/>
            <person name="Konstantinidis K."/>
        </authorList>
    </citation>
    <scope>NUCLEOTIDE SEQUENCE [LARGE SCALE GENOMIC DNA]</scope>
    <source>
        <strain evidence="6 7">KTK01</strain>
    </source>
</reference>
<dbReference type="InterPro" id="IPR029787">
    <property type="entry name" value="Nucleotide_cyclase"/>
</dbReference>
<feature type="transmembrane region" description="Helical" evidence="4">
    <location>
        <begin position="200"/>
        <end position="218"/>
    </location>
</feature>
<evidence type="ECO:0000259" key="5">
    <source>
        <dbReference type="PROSITE" id="PS50887"/>
    </source>
</evidence>
<keyword evidence="4" id="KW-1133">Transmembrane helix</keyword>
<dbReference type="EMBL" id="SRIO01000005">
    <property type="protein sequence ID" value="TFZ82996.1"/>
    <property type="molecule type" value="Genomic_DNA"/>
</dbReference>
<dbReference type="PANTHER" id="PTHR45138">
    <property type="entry name" value="REGULATORY COMPONENTS OF SENSORY TRANSDUCTION SYSTEM"/>
    <property type="match status" value="1"/>
</dbReference>
<dbReference type="AlphaFoldDB" id="A0A4Z0FBB4"/>
<feature type="domain" description="GGDEF" evidence="5">
    <location>
        <begin position="342"/>
        <end position="479"/>
    </location>
</feature>
<dbReference type="PANTHER" id="PTHR45138:SF9">
    <property type="entry name" value="DIGUANYLATE CYCLASE DGCM-RELATED"/>
    <property type="match status" value="1"/>
</dbReference>
<name>A0A4Z0FBB4_9GAMM</name>
<protein>
    <recommendedName>
        <fullName evidence="2">diguanylate cyclase</fullName>
        <ecNumber evidence="2">2.7.7.65</ecNumber>
    </recommendedName>
</protein>
<evidence type="ECO:0000256" key="2">
    <source>
        <dbReference type="ARBA" id="ARBA00012528"/>
    </source>
</evidence>
<feature type="transmembrane region" description="Helical" evidence="4">
    <location>
        <begin position="230"/>
        <end position="248"/>
    </location>
</feature>
<feature type="transmembrane region" description="Helical" evidence="4">
    <location>
        <begin position="174"/>
        <end position="193"/>
    </location>
</feature>
<dbReference type="GO" id="GO:0043709">
    <property type="term" value="P:cell adhesion involved in single-species biofilm formation"/>
    <property type="evidence" value="ECO:0007669"/>
    <property type="project" value="TreeGrafter"/>
</dbReference>
<proteinExistence type="predicted"/>
<keyword evidence="4" id="KW-0812">Transmembrane</keyword>
<organism evidence="6 7">
    <name type="scientific">Candidatus Macondimonas diazotrophica</name>
    <dbReference type="NCBI Taxonomy" id="2305248"/>
    <lineage>
        <taxon>Bacteria</taxon>
        <taxon>Pseudomonadati</taxon>
        <taxon>Pseudomonadota</taxon>
        <taxon>Gammaproteobacteria</taxon>
        <taxon>Chromatiales</taxon>
        <taxon>Ectothiorhodospiraceae</taxon>
        <taxon>Candidatus Macondimonas</taxon>
    </lineage>
</organism>
<comment type="catalytic activity">
    <reaction evidence="3">
        <text>2 GTP = 3',3'-c-di-GMP + 2 diphosphate</text>
        <dbReference type="Rhea" id="RHEA:24898"/>
        <dbReference type="ChEBI" id="CHEBI:33019"/>
        <dbReference type="ChEBI" id="CHEBI:37565"/>
        <dbReference type="ChEBI" id="CHEBI:58805"/>
        <dbReference type="EC" id="2.7.7.65"/>
    </reaction>
</comment>
<evidence type="ECO:0000256" key="3">
    <source>
        <dbReference type="ARBA" id="ARBA00034247"/>
    </source>
</evidence>
<dbReference type="Pfam" id="PF00990">
    <property type="entry name" value="GGDEF"/>
    <property type="match status" value="1"/>
</dbReference>
<dbReference type="SMART" id="SM00267">
    <property type="entry name" value="GGDEF"/>
    <property type="match status" value="1"/>
</dbReference>